<dbReference type="Pfam" id="PF03422">
    <property type="entry name" value="CBM_6"/>
    <property type="match status" value="1"/>
</dbReference>
<evidence type="ECO:0000256" key="5">
    <source>
        <dbReference type="SAM" id="MobiDB-lite"/>
    </source>
</evidence>
<feature type="signal peptide" evidence="6">
    <location>
        <begin position="1"/>
        <end position="30"/>
    </location>
</feature>
<sequence>MNALKMKTFKVVIASLLVALLLPVTPLFFAGNSAAEPAALTFEAEADGNIFTGNASVSNCEPCSGGKKVGGLYQGASLQFNEVVVPESGIYKMTVSYLSGDPRPFSVSANGGELEPYSPPKTATWDTVGQYTIEILLHEGVNTILISDNGGYSPDIDKIDLVFAGGNSTGTTYEAEAAENELSGNAKVSNCTACSGSQKVGDLYHGSSIKFTNVQASRSGIYKMVVYYISGSKRSFTVSVNGDELGSLSPPETESWEVVGEYTIDLYLHEGANTILFSDGNDYSPDIDKIKIFYDGGSNPEPGNEEDGDIGALISQSQYGAVTVAKYTQGIVASTGKYQVQYNTETGFAQYKWGGKVVAQGVTSSVQLDTLLKNTDYTLHQLDVQPPVPFQDGIGKGIELTVVNTGEGLPTMKQKYYLYEEADHFLTETVVESDTPISTNYVAPIVVDRTGAIDIGSYDDNRVLIAPFDNDMWSRYQSKSMNTYLNNEHYVSSELTAIYDNTSRKGLVIGSVTHDTWKTGIYWSGNNNRLNKLSVYGGFSSEASTHDKLEHGKVTGTVVKSPKVMVGYYSDYRTGMEAYGRANAEIAPPLAFGEGIPTGVPFGWNSWGAHESNLSYDIAIQTSDYYKEKLQHNDFNNNGDVYINLDSYWDNMDDEELGNLVKHIHSNDQRAGIYYAPFVYWGINMNQVVEGTDGAYTYGDIVLRDHDGNILPTVDGAYAVDPTHPGTKLRIDYYMNRFLSLGFEFIKLDFLSHGAFEGVHYNQDAQTGIQAYNEGMAYVNQVLDGKMFVSASIAPLFPSQYAHSRRISCDIEGTIGSTEYQLNNLTYGWWQDGTIYHYTDPDYMTLLKGETFEAAQSRVNALAISGTLYLGSDDVRDERAQELMEKLMTNPAVNHVARIGKAFRPLEGNTGQSAADMFILEDKGNYYAALFNYANAAAERSMSYTRAGIPVANKYIVTNLWTGEEKTLTFAETQSQLKVSLKPYESALYKIKPASSPNYPSAPSNGGSGGQAEEEQEAKPSLPAGTTPAAGTKLELTSILKPKEISQGHLLAALDVDKALAELKAAKEGIDSFIVHVPVNKNASRITFELDARIVKEAAAKGSKKAQLIVVSDLGSYSLPLAAIKLDQIKHVNVSLGKKDGEVKPALTENGFTTLGKVDFEVSLINQEGQAAVWKPASPIFADQTFAAGSLDPAHTAVLKLSASGVWAPVPATFARQPDGSYFAVIHQLGSGEYALVQGDKSFADLQGHWAQNAVEKLASKALVKGTNSDAFTPEAPVTRGQIVHLLVRGLGLSDYQGTAAFNDVKDAALQNDLNAAVSAGLVQGYADGLFRPQQPVSREELAVMFSRAIVLTERIDNLANHSQQLQFKDAGQISNWALQAVQDGVAAGLFKHDSSLSLRPGDQATRAEAAAILDRFLQAVKLID</sequence>
<evidence type="ECO:0000256" key="2">
    <source>
        <dbReference type="ARBA" id="ARBA00022729"/>
    </source>
</evidence>
<keyword evidence="2 6" id="KW-0732">Signal</keyword>
<dbReference type="PROSITE" id="PS51272">
    <property type="entry name" value="SLH"/>
    <property type="match status" value="3"/>
</dbReference>
<evidence type="ECO:0000259" key="7">
    <source>
        <dbReference type="PROSITE" id="PS51175"/>
    </source>
</evidence>
<evidence type="ECO:0000256" key="3">
    <source>
        <dbReference type="ARBA" id="ARBA00022801"/>
    </source>
</evidence>
<protein>
    <submittedName>
        <fullName evidence="9">S-layer homology domain-containing protein</fullName>
    </submittedName>
</protein>
<feature type="domain" description="SLH" evidence="8">
    <location>
        <begin position="1297"/>
        <end position="1360"/>
    </location>
</feature>
<dbReference type="Gene3D" id="2.60.120.260">
    <property type="entry name" value="Galactose-binding domain-like"/>
    <property type="match status" value="2"/>
</dbReference>
<dbReference type="InterPro" id="IPR013785">
    <property type="entry name" value="Aldolase_TIM"/>
</dbReference>
<evidence type="ECO:0000259" key="8">
    <source>
        <dbReference type="PROSITE" id="PS51272"/>
    </source>
</evidence>
<keyword evidence="10" id="KW-1185">Reference proteome</keyword>
<dbReference type="SUPFAM" id="SSF51445">
    <property type="entry name" value="(Trans)glycosidases"/>
    <property type="match status" value="1"/>
</dbReference>
<dbReference type="EMBL" id="JAELUP010000005">
    <property type="protein sequence ID" value="MBJ6360140.1"/>
    <property type="molecule type" value="Genomic_DNA"/>
</dbReference>
<accession>A0A934J498</accession>
<dbReference type="PANTHER" id="PTHR11452">
    <property type="entry name" value="ALPHA-GALACTOSIDASE/ALPHA-N-ACETYLGALACTOSAMINIDASE"/>
    <property type="match status" value="1"/>
</dbReference>
<proteinExistence type="inferred from homology"/>
<dbReference type="InterPro" id="IPR001119">
    <property type="entry name" value="SLH_dom"/>
</dbReference>
<dbReference type="Proteomes" id="UP000640274">
    <property type="component" value="Unassembled WGS sequence"/>
</dbReference>
<reference evidence="9" key="1">
    <citation type="submission" date="2020-12" db="EMBL/GenBank/DDBJ databases">
        <authorList>
            <person name="Huq M.A."/>
        </authorList>
    </citation>
    <scope>NUCLEOTIDE SEQUENCE</scope>
    <source>
        <strain evidence="9">MAHUQ-46</strain>
    </source>
</reference>
<dbReference type="RefSeq" id="WP_199017667.1">
    <property type="nucleotide sequence ID" value="NZ_JAELUP010000005.1"/>
</dbReference>
<dbReference type="InterPro" id="IPR002241">
    <property type="entry name" value="Glyco_hydro_27"/>
</dbReference>
<dbReference type="GO" id="GO:0005975">
    <property type="term" value="P:carbohydrate metabolic process"/>
    <property type="evidence" value="ECO:0007669"/>
    <property type="project" value="InterPro"/>
</dbReference>
<comment type="similarity">
    <text evidence="1">Belongs to the glycosyl hydrolase 27 family.</text>
</comment>
<dbReference type="SUPFAM" id="SSF51011">
    <property type="entry name" value="Glycosyl hydrolase domain"/>
    <property type="match status" value="1"/>
</dbReference>
<name>A0A934J498_9BACL</name>
<keyword evidence="4" id="KW-0326">Glycosidase</keyword>
<dbReference type="InterPro" id="IPR008979">
    <property type="entry name" value="Galactose-bd-like_sf"/>
</dbReference>
<feature type="region of interest" description="Disordered" evidence="5">
    <location>
        <begin position="995"/>
        <end position="1029"/>
    </location>
</feature>
<dbReference type="GO" id="GO:0030246">
    <property type="term" value="F:carbohydrate binding"/>
    <property type="evidence" value="ECO:0007669"/>
    <property type="project" value="InterPro"/>
</dbReference>
<evidence type="ECO:0000313" key="10">
    <source>
        <dbReference type="Proteomes" id="UP000640274"/>
    </source>
</evidence>
<feature type="chain" id="PRO_5038701038" evidence="6">
    <location>
        <begin position="31"/>
        <end position="1425"/>
    </location>
</feature>
<dbReference type="Pfam" id="PF17801">
    <property type="entry name" value="Melibiase_C"/>
    <property type="match status" value="1"/>
</dbReference>
<feature type="domain" description="CBM6" evidence="7">
    <location>
        <begin position="171"/>
        <end position="293"/>
    </location>
</feature>
<feature type="compositionally biased region" description="Low complexity" evidence="5">
    <location>
        <begin position="995"/>
        <end position="1005"/>
    </location>
</feature>
<dbReference type="InterPro" id="IPR017853">
    <property type="entry name" value="GH"/>
</dbReference>
<evidence type="ECO:0000256" key="1">
    <source>
        <dbReference type="ARBA" id="ARBA00009743"/>
    </source>
</evidence>
<feature type="domain" description="SLH" evidence="8">
    <location>
        <begin position="1365"/>
        <end position="1425"/>
    </location>
</feature>
<feature type="domain" description="CBM6" evidence="7">
    <location>
        <begin position="40"/>
        <end position="162"/>
    </location>
</feature>
<dbReference type="InterPro" id="IPR041233">
    <property type="entry name" value="Melibiase_C"/>
</dbReference>
<dbReference type="InterPro" id="IPR013780">
    <property type="entry name" value="Glyco_hydro_b"/>
</dbReference>
<comment type="caution">
    <text evidence="9">The sequence shown here is derived from an EMBL/GenBank/DDBJ whole genome shotgun (WGS) entry which is preliminary data.</text>
</comment>
<dbReference type="PROSITE" id="PS51175">
    <property type="entry name" value="CBM6"/>
    <property type="match status" value="2"/>
</dbReference>
<feature type="domain" description="SLH" evidence="8">
    <location>
        <begin position="1238"/>
        <end position="1296"/>
    </location>
</feature>
<dbReference type="Pfam" id="PF00395">
    <property type="entry name" value="SLH"/>
    <property type="match status" value="3"/>
</dbReference>
<evidence type="ECO:0000313" key="9">
    <source>
        <dbReference type="EMBL" id="MBJ6360140.1"/>
    </source>
</evidence>
<dbReference type="Gene3D" id="2.60.40.1180">
    <property type="entry name" value="Golgi alpha-mannosidase II"/>
    <property type="match status" value="1"/>
</dbReference>
<organism evidence="9 10">
    <name type="scientific">Paenibacillus roseus</name>
    <dbReference type="NCBI Taxonomy" id="2798579"/>
    <lineage>
        <taxon>Bacteria</taxon>
        <taxon>Bacillati</taxon>
        <taxon>Bacillota</taxon>
        <taxon>Bacilli</taxon>
        <taxon>Bacillales</taxon>
        <taxon>Paenibacillaceae</taxon>
        <taxon>Paenibacillus</taxon>
    </lineage>
</organism>
<dbReference type="CDD" id="cd04081">
    <property type="entry name" value="CBM35_galactosidase-like"/>
    <property type="match status" value="2"/>
</dbReference>
<dbReference type="PANTHER" id="PTHR11452:SF75">
    <property type="entry name" value="ALPHA-GALACTOSIDASE MEL1"/>
    <property type="match status" value="1"/>
</dbReference>
<dbReference type="SUPFAM" id="SSF49785">
    <property type="entry name" value="Galactose-binding domain-like"/>
    <property type="match status" value="2"/>
</dbReference>
<evidence type="ECO:0000256" key="6">
    <source>
        <dbReference type="SAM" id="SignalP"/>
    </source>
</evidence>
<gene>
    <name evidence="9" type="ORF">JFN88_02240</name>
</gene>
<dbReference type="GO" id="GO:0004553">
    <property type="term" value="F:hydrolase activity, hydrolyzing O-glycosyl compounds"/>
    <property type="evidence" value="ECO:0007669"/>
    <property type="project" value="InterPro"/>
</dbReference>
<keyword evidence="3" id="KW-0378">Hydrolase</keyword>
<dbReference type="InterPro" id="IPR005084">
    <property type="entry name" value="CBM6"/>
</dbReference>
<evidence type="ECO:0000256" key="4">
    <source>
        <dbReference type="ARBA" id="ARBA00023295"/>
    </source>
</evidence>
<dbReference type="Gene3D" id="3.20.20.70">
    <property type="entry name" value="Aldolase class I"/>
    <property type="match status" value="1"/>
</dbReference>